<dbReference type="Pfam" id="PF04964">
    <property type="entry name" value="Flp_Fap"/>
    <property type="match status" value="1"/>
</dbReference>
<dbReference type="PATRIC" id="fig|361041.3.peg.3093"/>
<evidence type="ECO:0008006" key="4">
    <source>
        <dbReference type="Google" id="ProtNLM"/>
    </source>
</evidence>
<sequence>MNIFARFAQDESGATAIEYGLIAALISVVIIGAVTTLGGTLNGVFTTINTKLTTPASSSSSS</sequence>
<dbReference type="InterPro" id="IPR007047">
    <property type="entry name" value="Flp_Fap"/>
</dbReference>
<evidence type="ECO:0000313" key="2">
    <source>
        <dbReference type="EMBL" id="KKB76718.1"/>
    </source>
</evidence>
<keyword evidence="3" id="KW-1185">Reference proteome</keyword>
<name>A0A0F5L2X8_9HYPH</name>
<keyword evidence="1" id="KW-0472">Membrane</keyword>
<comment type="caution">
    <text evidence="2">The sequence shown here is derived from an EMBL/GenBank/DDBJ whole genome shotgun (WGS) entry which is preliminary data.</text>
</comment>
<evidence type="ECO:0000256" key="1">
    <source>
        <dbReference type="SAM" id="Phobius"/>
    </source>
</evidence>
<organism evidence="2 3">
    <name type="scientific">Devosia soli</name>
    <dbReference type="NCBI Taxonomy" id="361041"/>
    <lineage>
        <taxon>Bacteria</taxon>
        <taxon>Pseudomonadati</taxon>
        <taxon>Pseudomonadota</taxon>
        <taxon>Alphaproteobacteria</taxon>
        <taxon>Hyphomicrobiales</taxon>
        <taxon>Devosiaceae</taxon>
        <taxon>Devosia</taxon>
    </lineage>
</organism>
<dbReference type="EMBL" id="LAJG01000042">
    <property type="protein sequence ID" value="KKB76718.1"/>
    <property type="molecule type" value="Genomic_DNA"/>
</dbReference>
<dbReference type="STRING" id="361041.VW35_18400"/>
<dbReference type="OrthoDB" id="5325135at2"/>
<keyword evidence="1" id="KW-0812">Transmembrane</keyword>
<reference evidence="2 3" key="1">
    <citation type="submission" date="2015-03" db="EMBL/GenBank/DDBJ databases">
        <authorList>
            <person name="Hassan Y.I."/>
            <person name="Lepp D."/>
            <person name="Zhou T."/>
        </authorList>
    </citation>
    <scope>NUCLEOTIDE SEQUENCE [LARGE SCALE GENOMIC DNA]</scope>
    <source>
        <strain evidence="2 3">GH2-10</strain>
    </source>
</reference>
<dbReference type="AlphaFoldDB" id="A0A0F5L2X8"/>
<keyword evidence="1" id="KW-1133">Transmembrane helix</keyword>
<gene>
    <name evidence="2" type="ORF">VW35_18400</name>
</gene>
<proteinExistence type="predicted"/>
<dbReference type="Proteomes" id="UP000033514">
    <property type="component" value="Unassembled WGS sequence"/>
</dbReference>
<feature type="transmembrane region" description="Helical" evidence="1">
    <location>
        <begin position="20"/>
        <end position="45"/>
    </location>
</feature>
<accession>A0A0F5L2X8</accession>
<evidence type="ECO:0000313" key="3">
    <source>
        <dbReference type="Proteomes" id="UP000033514"/>
    </source>
</evidence>
<protein>
    <recommendedName>
        <fullName evidence="4">Pilus assembly protein</fullName>
    </recommendedName>
</protein>
<dbReference type="RefSeq" id="WP_046144500.1">
    <property type="nucleotide sequence ID" value="NZ_LAJG01000042.1"/>
</dbReference>